<evidence type="ECO:0000313" key="4">
    <source>
        <dbReference type="EMBL" id="MDA5192660.1"/>
    </source>
</evidence>
<name>A0A9X3Z5Z9_9PROT</name>
<feature type="short sequence motif" description="HXTX 2" evidence="2">
    <location>
        <begin position="121"/>
        <end position="124"/>
    </location>
</feature>
<dbReference type="InterPro" id="IPR004175">
    <property type="entry name" value="RNA_CPDase"/>
</dbReference>
<dbReference type="HAMAP" id="MF_01940">
    <property type="entry name" value="RNA_CPDase"/>
    <property type="match status" value="1"/>
</dbReference>
<comment type="function">
    <text evidence="2">Hydrolyzes RNA 2',3'-cyclic phosphodiester to an RNA 2'-phosphomonoester.</text>
</comment>
<proteinExistence type="inferred from homology"/>
<organism evidence="4 5">
    <name type="scientific">Govanella unica</name>
    <dbReference type="NCBI Taxonomy" id="2975056"/>
    <lineage>
        <taxon>Bacteria</taxon>
        <taxon>Pseudomonadati</taxon>
        <taxon>Pseudomonadota</taxon>
        <taxon>Alphaproteobacteria</taxon>
        <taxon>Emcibacterales</taxon>
        <taxon>Govanellaceae</taxon>
        <taxon>Govanella</taxon>
    </lineage>
</organism>
<reference evidence="4" key="1">
    <citation type="submission" date="2022-08" db="EMBL/GenBank/DDBJ databases">
        <authorList>
            <person name="Vandamme P."/>
            <person name="Hettiarachchi A."/>
            <person name="Peeters C."/>
            <person name="Cnockaert M."/>
            <person name="Carlier A."/>
        </authorList>
    </citation>
    <scope>NUCLEOTIDE SEQUENCE</scope>
    <source>
        <strain evidence="4">LMG 31809</strain>
    </source>
</reference>
<accession>A0A9X3Z5Z9</accession>
<comment type="caution">
    <text evidence="4">The sequence shown here is derived from an EMBL/GenBank/DDBJ whole genome shotgun (WGS) entry which is preliminary data.</text>
</comment>
<dbReference type="SUPFAM" id="SSF55144">
    <property type="entry name" value="LigT-like"/>
    <property type="match status" value="1"/>
</dbReference>
<feature type="domain" description="Phosphoesterase HXTX" evidence="3">
    <location>
        <begin position="8"/>
        <end position="86"/>
    </location>
</feature>
<dbReference type="EMBL" id="JANWOI010000001">
    <property type="protein sequence ID" value="MDA5192660.1"/>
    <property type="molecule type" value="Genomic_DNA"/>
</dbReference>
<comment type="similarity">
    <text evidence="2">Belongs to the 2H phosphoesterase superfamily. ThpR family.</text>
</comment>
<protein>
    <recommendedName>
        <fullName evidence="2">RNA 2',3'-cyclic phosphodiesterase</fullName>
        <shortName evidence="2">RNA 2',3'-CPDase</shortName>
        <ecNumber evidence="2">3.1.4.58</ecNumber>
    </recommendedName>
</protein>
<dbReference type="GO" id="GO:0008664">
    <property type="term" value="F:RNA 2',3'-cyclic 3'-phosphodiesterase activity"/>
    <property type="evidence" value="ECO:0007669"/>
    <property type="project" value="UniProtKB-EC"/>
</dbReference>
<dbReference type="Proteomes" id="UP001141619">
    <property type="component" value="Unassembled WGS sequence"/>
</dbReference>
<dbReference type="Gene3D" id="3.90.1140.10">
    <property type="entry name" value="Cyclic phosphodiesterase"/>
    <property type="match status" value="1"/>
</dbReference>
<dbReference type="EC" id="3.1.4.58" evidence="2"/>
<dbReference type="Pfam" id="PF02834">
    <property type="entry name" value="LigT_PEase"/>
    <property type="match status" value="2"/>
</dbReference>
<keyword evidence="5" id="KW-1185">Reference proteome</keyword>
<evidence type="ECO:0000256" key="2">
    <source>
        <dbReference type="HAMAP-Rule" id="MF_01940"/>
    </source>
</evidence>
<evidence type="ECO:0000313" key="5">
    <source>
        <dbReference type="Proteomes" id="UP001141619"/>
    </source>
</evidence>
<gene>
    <name evidence="4" type="primary">thpR</name>
    <name evidence="4" type="ORF">NYP16_01630</name>
</gene>
<dbReference type="PANTHER" id="PTHR35561">
    <property type="entry name" value="RNA 2',3'-CYCLIC PHOSPHODIESTERASE"/>
    <property type="match status" value="1"/>
</dbReference>
<dbReference type="InterPro" id="IPR014051">
    <property type="entry name" value="Phosphoesterase_HXTX"/>
</dbReference>
<reference evidence="4" key="2">
    <citation type="journal article" date="2023" name="Syst. Appl. Microbiol.">
        <title>Govania unica gen. nov., sp. nov., a rare biosphere bacterium that represents a novel family in the class Alphaproteobacteria.</title>
        <authorList>
            <person name="Vandamme P."/>
            <person name="Peeters C."/>
            <person name="Hettiarachchi A."/>
            <person name="Cnockaert M."/>
            <person name="Carlier A."/>
        </authorList>
    </citation>
    <scope>NUCLEOTIDE SEQUENCE</scope>
    <source>
        <strain evidence="4">LMG 31809</strain>
    </source>
</reference>
<dbReference type="GO" id="GO:0004113">
    <property type="term" value="F:2',3'-cyclic-nucleotide 3'-phosphodiesterase activity"/>
    <property type="evidence" value="ECO:0007669"/>
    <property type="project" value="InterPro"/>
</dbReference>
<feature type="active site" description="Proton donor" evidence="2">
    <location>
        <position position="37"/>
    </location>
</feature>
<evidence type="ECO:0000259" key="3">
    <source>
        <dbReference type="Pfam" id="PF02834"/>
    </source>
</evidence>
<keyword evidence="1 2" id="KW-0378">Hydrolase</keyword>
<sequence>MIRLFVAIELPEPIRNYLLRLQTGIRAAYWQRDDQLHLTLSFIGDVDEGTARDIDTALATITMPAFTIALDGAGLFGTMFKPRILWAGIAPRDPVIRLHDKIETAIRRLGLQLDDRKFAPHATLARIRDGRAAAPGVLQFLEAHGGLISASFEVNSFALYSSKLTDQGPQYHVEARYPLAGFADL</sequence>
<feature type="domain" description="Phosphoesterase HXTX" evidence="3">
    <location>
        <begin position="92"/>
        <end position="171"/>
    </location>
</feature>
<dbReference type="NCBIfam" id="TIGR02258">
    <property type="entry name" value="2_5_ligase"/>
    <property type="match status" value="1"/>
</dbReference>
<evidence type="ECO:0000256" key="1">
    <source>
        <dbReference type="ARBA" id="ARBA00022801"/>
    </source>
</evidence>
<comment type="catalytic activity">
    <reaction evidence="2">
        <text>a 3'-end 2',3'-cyclophospho-ribonucleotide-RNA + H2O = a 3'-end 2'-phospho-ribonucleotide-RNA + H(+)</text>
        <dbReference type="Rhea" id="RHEA:11828"/>
        <dbReference type="Rhea" id="RHEA-COMP:10464"/>
        <dbReference type="Rhea" id="RHEA-COMP:17353"/>
        <dbReference type="ChEBI" id="CHEBI:15377"/>
        <dbReference type="ChEBI" id="CHEBI:15378"/>
        <dbReference type="ChEBI" id="CHEBI:83064"/>
        <dbReference type="ChEBI" id="CHEBI:173113"/>
        <dbReference type="EC" id="3.1.4.58"/>
    </reaction>
</comment>
<dbReference type="RefSeq" id="WP_274942364.1">
    <property type="nucleotide sequence ID" value="NZ_JANWOI010000001.1"/>
</dbReference>
<dbReference type="InterPro" id="IPR009097">
    <property type="entry name" value="Cyclic_Pdiesterase"/>
</dbReference>
<dbReference type="PANTHER" id="PTHR35561:SF1">
    <property type="entry name" value="RNA 2',3'-CYCLIC PHOSPHODIESTERASE"/>
    <property type="match status" value="1"/>
</dbReference>
<dbReference type="AlphaFoldDB" id="A0A9X3Z5Z9"/>
<feature type="short sequence motif" description="HXTX 1" evidence="2">
    <location>
        <begin position="37"/>
        <end position="40"/>
    </location>
</feature>
<feature type="active site" description="Proton acceptor" evidence="2">
    <location>
        <position position="121"/>
    </location>
</feature>